<sequence length="117" mass="13073">MSEKTNGGGKANLRKHQCHTLRLLPASVNLKNSTGKLTTDLRREEDENVRGVPVNEIVAPIHHTPDSNTFPNKTRDENGLLEIACRSKRKCSLQTANLPVISLGFHQKGRIRRVGQR</sequence>
<dbReference type="EMBL" id="JAWJWF010000049">
    <property type="protein sequence ID" value="KAK6619156.1"/>
    <property type="molecule type" value="Genomic_DNA"/>
</dbReference>
<evidence type="ECO:0000313" key="2">
    <source>
        <dbReference type="Proteomes" id="UP001359485"/>
    </source>
</evidence>
<keyword evidence="2" id="KW-1185">Reference proteome</keyword>
<comment type="caution">
    <text evidence="1">The sequence shown here is derived from an EMBL/GenBank/DDBJ whole genome shotgun (WGS) entry which is preliminary data.</text>
</comment>
<accession>A0ABR1AGR7</accession>
<dbReference type="Proteomes" id="UP001359485">
    <property type="component" value="Unassembled WGS sequence"/>
</dbReference>
<name>A0ABR1AGR7_POLSC</name>
<reference evidence="1 2" key="1">
    <citation type="submission" date="2023-09" db="EMBL/GenBank/DDBJ databases">
        <title>Genomes of two closely related lineages of the louse Polyplax serrata with different host specificities.</title>
        <authorList>
            <person name="Martinu J."/>
            <person name="Tarabai H."/>
            <person name="Stefka J."/>
            <person name="Hypsa V."/>
        </authorList>
    </citation>
    <scope>NUCLEOTIDE SEQUENCE [LARGE SCALE GENOMIC DNA]</scope>
    <source>
        <strain evidence="1">98ZLc_SE</strain>
    </source>
</reference>
<evidence type="ECO:0000313" key="1">
    <source>
        <dbReference type="EMBL" id="KAK6619156.1"/>
    </source>
</evidence>
<proteinExistence type="predicted"/>
<gene>
    <name evidence="1" type="ORF">RUM44_003538</name>
</gene>
<organism evidence="1 2">
    <name type="scientific">Polyplax serrata</name>
    <name type="common">Common mouse louse</name>
    <dbReference type="NCBI Taxonomy" id="468196"/>
    <lineage>
        <taxon>Eukaryota</taxon>
        <taxon>Metazoa</taxon>
        <taxon>Ecdysozoa</taxon>
        <taxon>Arthropoda</taxon>
        <taxon>Hexapoda</taxon>
        <taxon>Insecta</taxon>
        <taxon>Pterygota</taxon>
        <taxon>Neoptera</taxon>
        <taxon>Paraneoptera</taxon>
        <taxon>Psocodea</taxon>
        <taxon>Troctomorpha</taxon>
        <taxon>Phthiraptera</taxon>
        <taxon>Anoplura</taxon>
        <taxon>Polyplacidae</taxon>
        <taxon>Polyplax</taxon>
    </lineage>
</organism>
<protein>
    <submittedName>
        <fullName evidence="1">Uncharacterized protein</fullName>
    </submittedName>
</protein>